<dbReference type="AlphaFoldDB" id="A0A7H1J7Y5"/>
<dbReference type="Proteomes" id="UP000516370">
    <property type="component" value="Chromosome"/>
</dbReference>
<organism evidence="1 2">
    <name type="scientific">Marinomonas arctica</name>
    <dbReference type="NCBI Taxonomy" id="383750"/>
    <lineage>
        <taxon>Bacteria</taxon>
        <taxon>Pseudomonadati</taxon>
        <taxon>Pseudomonadota</taxon>
        <taxon>Gammaproteobacteria</taxon>
        <taxon>Oceanospirillales</taxon>
        <taxon>Oceanospirillaceae</taxon>
        <taxon>Marinomonas</taxon>
    </lineage>
</organism>
<dbReference type="InterPro" id="IPR021352">
    <property type="entry name" value="DUF2971"/>
</dbReference>
<dbReference type="KEGG" id="mard:IBG28_02780"/>
<accession>A0A7H1J7Y5</accession>
<dbReference type="RefSeq" id="WP_111607189.1">
    <property type="nucleotide sequence ID" value="NZ_BMLJ01000004.1"/>
</dbReference>
<keyword evidence="2" id="KW-1185">Reference proteome</keyword>
<sequence length="302" mass="35319">MSLFKYLHPDAINYSFKESGFSLRLSQPAALNDPFEIRHKPFSGINEAFENTPIENSLLAATQGDIELTKSEIIEFYKKAEKTRNEAYSYIMNIYNRSTEAITEKRYGIISLSSNKQSRPMWSYYSKNNSGFLVEFSSKEIEKDVIDFPNYMSFINKLVQEANRSHIKKRAMNMKKTMILKSIGDLDFMEVNYNSVRPENLNGNISKFDLLIKDEAWSHELEWRCILPLSLEKSNTYDNNGFPIKEIIIPHEYIKNITLGLNSSQSMKRRIQHWIDNFSPATKLYQTTLNTSQYHFDYMLIK</sequence>
<evidence type="ECO:0000313" key="1">
    <source>
        <dbReference type="EMBL" id="QNT06601.1"/>
    </source>
</evidence>
<gene>
    <name evidence="1" type="ORF">IBG28_02780</name>
</gene>
<dbReference type="OrthoDB" id="4119964at2"/>
<dbReference type="EMBL" id="CP061081">
    <property type="protein sequence ID" value="QNT06601.1"/>
    <property type="molecule type" value="Genomic_DNA"/>
</dbReference>
<evidence type="ECO:0000313" key="2">
    <source>
        <dbReference type="Proteomes" id="UP000516370"/>
    </source>
</evidence>
<name>A0A7H1J7Y5_9GAMM</name>
<proteinExistence type="predicted"/>
<reference evidence="1 2" key="1">
    <citation type="submission" date="2020-09" db="EMBL/GenBank/DDBJ databases">
        <title>Complete genome sequence of an Arctic sea ice bacterium Marinomonas arctica BSI20414.</title>
        <authorList>
            <person name="Liao L."/>
            <person name="Chen B."/>
        </authorList>
    </citation>
    <scope>NUCLEOTIDE SEQUENCE [LARGE SCALE GENOMIC DNA]</scope>
    <source>
        <strain evidence="1 2">BSI20414</strain>
    </source>
</reference>
<dbReference type="Pfam" id="PF11185">
    <property type="entry name" value="DUF2971"/>
    <property type="match status" value="1"/>
</dbReference>
<protein>
    <submittedName>
        <fullName evidence="1">DUF2971 domain-containing protein</fullName>
    </submittedName>
</protein>